<dbReference type="AlphaFoldDB" id="A0A0E9VJR1"/>
<dbReference type="EMBL" id="GBXM01030290">
    <property type="protein sequence ID" value="JAH78287.1"/>
    <property type="molecule type" value="Transcribed_RNA"/>
</dbReference>
<reference evidence="1" key="1">
    <citation type="submission" date="2014-11" db="EMBL/GenBank/DDBJ databases">
        <authorList>
            <person name="Amaro Gonzalez C."/>
        </authorList>
    </citation>
    <scope>NUCLEOTIDE SEQUENCE</scope>
</reference>
<organism evidence="1">
    <name type="scientific">Anguilla anguilla</name>
    <name type="common">European freshwater eel</name>
    <name type="synonym">Muraena anguilla</name>
    <dbReference type="NCBI Taxonomy" id="7936"/>
    <lineage>
        <taxon>Eukaryota</taxon>
        <taxon>Metazoa</taxon>
        <taxon>Chordata</taxon>
        <taxon>Craniata</taxon>
        <taxon>Vertebrata</taxon>
        <taxon>Euteleostomi</taxon>
        <taxon>Actinopterygii</taxon>
        <taxon>Neopterygii</taxon>
        <taxon>Teleostei</taxon>
        <taxon>Anguilliformes</taxon>
        <taxon>Anguillidae</taxon>
        <taxon>Anguilla</taxon>
    </lineage>
</organism>
<accession>A0A0E9VJR1</accession>
<sequence length="45" mass="5007">MTSHLRAQTFDIDRKAPIFGGPKAFVSWLFWLKSAVAAARTSVKV</sequence>
<evidence type="ECO:0000313" key="1">
    <source>
        <dbReference type="EMBL" id="JAH78287.1"/>
    </source>
</evidence>
<proteinExistence type="predicted"/>
<protein>
    <submittedName>
        <fullName evidence="1">Uncharacterized protein</fullName>
    </submittedName>
</protein>
<name>A0A0E9VJR1_ANGAN</name>
<reference evidence="1" key="2">
    <citation type="journal article" date="2015" name="Fish Shellfish Immunol.">
        <title>Early steps in the European eel (Anguilla anguilla)-Vibrio vulnificus interaction in the gills: Role of the RtxA13 toxin.</title>
        <authorList>
            <person name="Callol A."/>
            <person name="Pajuelo D."/>
            <person name="Ebbesson L."/>
            <person name="Teles M."/>
            <person name="MacKenzie S."/>
            <person name="Amaro C."/>
        </authorList>
    </citation>
    <scope>NUCLEOTIDE SEQUENCE</scope>
</reference>